<dbReference type="AlphaFoldDB" id="A0A1Y1N097"/>
<dbReference type="PANTHER" id="PTHR10252">
    <property type="entry name" value="HISTONE-LIKE TRANSCRIPTION FACTOR CCAAT-RELATED"/>
    <property type="match status" value="1"/>
</dbReference>
<comment type="subcellular location">
    <subcellularLocation>
        <location evidence="1">Nucleus</location>
    </subcellularLocation>
</comment>
<dbReference type="KEGG" id="ppyr:116174203"/>
<feature type="domain" description="Transcription factor CBF/NF-Y/archaeal histone" evidence="4">
    <location>
        <begin position="7"/>
        <end position="47"/>
    </location>
</feature>
<keyword evidence="2" id="KW-0539">Nucleus</keyword>
<dbReference type="GeneID" id="116174203"/>
<dbReference type="CDD" id="cd22924">
    <property type="entry name" value="HFD_CHRAC1-like"/>
    <property type="match status" value="1"/>
</dbReference>
<dbReference type="GO" id="GO:0046982">
    <property type="term" value="F:protein heterodimerization activity"/>
    <property type="evidence" value="ECO:0007669"/>
    <property type="project" value="InterPro"/>
</dbReference>
<proteinExistence type="predicted"/>
<evidence type="ECO:0000313" key="5">
    <source>
        <dbReference type="EMBL" id="JAV91284.1"/>
    </source>
</evidence>
<evidence type="ECO:0000259" key="4">
    <source>
        <dbReference type="Pfam" id="PF00808"/>
    </source>
</evidence>
<dbReference type="CTD" id="32166"/>
<dbReference type="OrthoDB" id="1291358at2759"/>
<reference evidence="5" key="1">
    <citation type="journal article" date="2016" name="Sci. Rep.">
        <title>Molecular characterization of firefly nuptial gifts: a multi-omics approach sheds light on postcopulatory sexual selection.</title>
        <authorList>
            <person name="Al-Wathiqui N."/>
            <person name="Fallon T.R."/>
            <person name="South A."/>
            <person name="Weng J.K."/>
            <person name="Lewis S.M."/>
        </authorList>
    </citation>
    <scope>NUCLEOTIDE SEQUENCE</scope>
</reference>
<evidence type="ECO:0000256" key="3">
    <source>
        <dbReference type="SAM" id="MobiDB-lite"/>
    </source>
</evidence>
<dbReference type="PANTHER" id="PTHR10252:SF54">
    <property type="entry name" value="CHROMATIN ACCESSIBILITY COMPLEX PROTEIN 1"/>
    <property type="match status" value="1"/>
</dbReference>
<evidence type="ECO:0000256" key="1">
    <source>
        <dbReference type="ARBA" id="ARBA00004123"/>
    </source>
</evidence>
<feature type="region of interest" description="Disordered" evidence="3">
    <location>
        <begin position="99"/>
        <end position="147"/>
    </location>
</feature>
<dbReference type="InterPro" id="IPR050568">
    <property type="entry name" value="Transcr_DNA_Rep_Reg"/>
</dbReference>
<feature type="compositionally biased region" description="Low complexity" evidence="3">
    <location>
        <begin position="108"/>
        <end position="124"/>
    </location>
</feature>
<dbReference type="SUPFAM" id="SSF47113">
    <property type="entry name" value="Histone-fold"/>
    <property type="match status" value="1"/>
</dbReference>
<dbReference type="Gene3D" id="1.10.20.10">
    <property type="entry name" value="Histone, subunit A"/>
    <property type="match status" value="1"/>
</dbReference>
<dbReference type="EMBL" id="GEZM01016410">
    <property type="protein sequence ID" value="JAV91284.1"/>
    <property type="molecule type" value="Transcribed_RNA"/>
</dbReference>
<organism evidence="5">
    <name type="scientific">Photinus pyralis</name>
    <name type="common">Common eastern firefly</name>
    <name type="synonym">Lampyris pyralis</name>
    <dbReference type="NCBI Taxonomy" id="7054"/>
    <lineage>
        <taxon>Eukaryota</taxon>
        <taxon>Metazoa</taxon>
        <taxon>Ecdysozoa</taxon>
        <taxon>Arthropoda</taxon>
        <taxon>Hexapoda</taxon>
        <taxon>Insecta</taxon>
        <taxon>Pterygota</taxon>
        <taxon>Neoptera</taxon>
        <taxon>Endopterygota</taxon>
        <taxon>Coleoptera</taxon>
        <taxon>Polyphaga</taxon>
        <taxon>Elateriformia</taxon>
        <taxon>Elateroidea</taxon>
        <taxon>Lampyridae</taxon>
        <taxon>Lampyrinae</taxon>
        <taxon>Photinus</taxon>
    </lineage>
</organism>
<accession>A0A1Y1N097</accession>
<sequence length="147" mass="16724">MAGHFKLQRVRKIMKSSAEVEHISKDSVTVVTRAAELFIMLLLKEAHTDPKKVKKLEYKNIANVVNDSERYEFAREMIPHKIKVHEYYEIMKKKYGKEIDTQEKHSSSESSSSSNSSEPSSTDNSDSEDSKDGHDDNSSNGDVMIID</sequence>
<dbReference type="Pfam" id="PF00808">
    <property type="entry name" value="CBFD_NFYB_HMF"/>
    <property type="match status" value="1"/>
</dbReference>
<dbReference type="GO" id="GO:0006261">
    <property type="term" value="P:DNA-templated DNA replication"/>
    <property type="evidence" value="ECO:0007669"/>
    <property type="project" value="TreeGrafter"/>
</dbReference>
<protein>
    <recommendedName>
        <fullName evidence="4">Transcription factor CBF/NF-Y/archaeal histone domain-containing protein</fullName>
    </recommendedName>
</protein>
<name>A0A1Y1N097_PHOPY</name>
<dbReference type="RefSeq" id="XP_031347943.1">
    <property type="nucleotide sequence ID" value="XM_031492083.1"/>
</dbReference>
<dbReference type="GO" id="GO:0008623">
    <property type="term" value="C:CHRAC"/>
    <property type="evidence" value="ECO:0007669"/>
    <property type="project" value="TreeGrafter"/>
</dbReference>
<evidence type="ECO:0000256" key="2">
    <source>
        <dbReference type="ARBA" id="ARBA00023242"/>
    </source>
</evidence>
<dbReference type="InterPro" id="IPR009072">
    <property type="entry name" value="Histone-fold"/>
</dbReference>
<feature type="compositionally biased region" description="Basic and acidic residues" evidence="3">
    <location>
        <begin position="128"/>
        <end position="137"/>
    </location>
</feature>
<dbReference type="InterPro" id="IPR003958">
    <property type="entry name" value="CBFA_NFYB_domain"/>
</dbReference>